<evidence type="ECO:0000313" key="2">
    <source>
        <dbReference type="Proteomes" id="UP000198287"/>
    </source>
</evidence>
<dbReference type="EMBL" id="LNIX01000013">
    <property type="protein sequence ID" value="OXA47311.1"/>
    <property type="molecule type" value="Genomic_DNA"/>
</dbReference>
<proteinExistence type="predicted"/>
<gene>
    <name evidence="1" type="ORF">Fcan01_17940</name>
</gene>
<accession>A0A226DRJ0</accession>
<name>A0A226DRJ0_FOLCA</name>
<comment type="caution">
    <text evidence="1">The sequence shown here is derived from an EMBL/GenBank/DDBJ whole genome shotgun (WGS) entry which is preliminary data.</text>
</comment>
<evidence type="ECO:0000313" key="1">
    <source>
        <dbReference type="EMBL" id="OXA47311.1"/>
    </source>
</evidence>
<dbReference type="Proteomes" id="UP000198287">
    <property type="component" value="Unassembled WGS sequence"/>
</dbReference>
<sequence length="107" mass="12597">MKAIFRKSKKKFPPALARDQPFFIALLRTTGVDFWLSKFTVRLFYSPLATPLFHMPTMDSPKEILTRDPNLKVFPSDKGKHYVATYKGYFYTYHKDGTPRKLLENYI</sequence>
<reference evidence="1 2" key="1">
    <citation type="submission" date="2015-12" db="EMBL/GenBank/DDBJ databases">
        <title>The genome of Folsomia candida.</title>
        <authorList>
            <person name="Faddeeva A."/>
            <person name="Derks M.F."/>
            <person name="Anvar Y."/>
            <person name="Smit S."/>
            <person name="Van Straalen N."/>
            <person name="Roelofs D."/>
        </authorList>
    </citation>
    <scope>NUCLEOTIDE SEQUENCE [LARGE SCALE GENOMIC DNA]</scope>
    <source>
        <strain evidence="1 2">VU population</strain>
        <tissue evidence="1">Whole body</tissue>
    </source>
</reference>
<dbReference type="AlphaFoldDB" id="A0A226DRJ0"/>
<protein>
    <submittedName>
        <fullName evidence="1">Uncharacterized protein</fullName>
    </submittedName>
</protein>
<keyword evidence="2" id="KW-1185">Reference proteome</keyword>
<organism evidence="1 2">
    <name type="scientific">Folsomia candida</name>
    <name type="common">Springtail</name>
    <dbReference type="NCBI Taxonomy" id="158441"/>
    <lineage>
        <taxon>Eukaryota</taxon>
        <taxon>Metazoa</taxon>
        <taxon>Ecdysozoa</taxon>
        <taxon>Arthropoda</taxon>
        <taxon>Hexapoda</taxon>
        <taxon>Collembola</taxon>
        <taxon>Entomobryomorpha</taxon>
        <taxon>Isotomoidea</taxon>
        <taxon>Isotomidae</taxon>
        <taxon>Proisotominae</taxon>
        <taxon>Folsomia</taxon>
    </lineage>
</organism>